<evidence type="ECO:0000256" key="1">
    <source>
        <dbReference type="ARBA" id="ARBA00011467"/>
    </source>
</evidence>
<evidence type="ECO:0000256" key="8">
    <source>
        <dbReference type="ARBA" id="ARBA00024776"/>
    </source>
</evidence>
<dbReference type="GO" id="GO:0016787">
    <property type="term" value="F:hydrolase activity"/>
    <property type="evidence" value="ECO:0007669"/>
    <property type="project" value="UniProtKB-KW"/>
</dbReference>
<dbReference type="Gene3D" id="1.20.120.850">
    <property type="entry name" value="SWI2/SNF2 ATPases, N-terminal domain"/>
    <property type="match status" value="1"/>
</dbReference>
<evidence type="ECO:0000256" key="6">
    <source>
        <dbReference type="ARBA" id="ARBA00023254"/>
    </source>
</evidence>
<feature type="compositionally biased region" description="Polar residues" evidence="10">
    <location>
        <begin position="745"/>
        <end position="757"/>
    </location>
</feature>
<evidence type="ECO:0000259" key="12">
    <source>
        <dbReference type="PROSITE" id="PS51194"/>
    </source>
</evidence>
<feature type="region of interest" description="Disordered" evidence="10">
    <location>
        <begin position="735"/>
        <end position="757"/>
    </location>
</feature>
<dbReference type="GO" id="GO:0005524">
    <property type="term" value="F:ATP binding"/>
    <property type="evidence" value="ECO:0007669"/>
    <property type="project" value="InterPro"/>
</dbReference>
<dbReference type="CDD" id="cd18004">
    <property type="entry name" value="DEXHc_RAD54"/>
    <property type="match status" value="1"/>
</dbReference>
<dbReference type="Gene3D" id="3.40.50.300">
    <property type="entry name" value="P-loop containing nucleotide triphosphate hydrolases"/>
    <property type="match status" value="1"/>
</dbReference>
<dbReference type="Gene3D" id="3.40.50.10810">
    <property type="entry name" value="Tandem AAA-ATPase domain"/>
    <property type="match status" value="1"/>
</dbReference>
<dbReference type="InterPro" id="IPR000330">
    <property type="entry name" value="SNF2_N"/>
</dbReference>
<evidence type="ECO:0000256" key="2">
    <source>
        <dbReference type="ARBA" id="ARBA00015341"/>
    </source>
</evidence>
<evidence type="ECO:0000256" key="3">
    <source>
        <dbReference type="ARBA" id="ARBA00022618"/>
    </source>
</evidence>
<comment type="function">
    <text evidence="8">Involved in mitotic DNA repair and meiotic recombination. Functions in the recombinational DNA repair pathway. Essential for interhomolog gene conversion (GC), but may have a less important role in intersister GC than spn-A/Rad51. In the presence of DNA, spn-A/Rad51 enhances the ATPase activity of okr/Rad54.</text>
</comment>
<dbReference type="GO" id="GO:0015616">
    <property type="term" value="F:DNA translocase activity"/>
    <property type="evidence" value="ECO:0007669"/>
    <property type="project" value="TreeGrafter"/>
</dbReference>
<dbReference type="GO" id="GO:0005634">
    <property type="term" value="C:nucleus"/>
    <property type="evidence" value="ECO:0007669"/>
    <property type="project" value="TreeGrafter"/>
</dbReference>
<dbReference type="InterPro" id="IPR049730">
    <property type="entry name" value="SNF2/RAD54-like_C"/>
</dbReference>
<dbReference type="Proteomes" id="UP000092461">
    <property type="component" value="Unassembled WGS sequence"/>
</dbReference>
<dbReference type="AlphaFoldDB" id="A0A1B0GII3"/>
<protein>
    <recommendedName>
        <fullName evidence="2">DNA repair and recombination protein RAD54-like</fullName>
    </recommendedName>
    <alternativeName>
        <fullName evidence="9">Protein okra</fullName>
    </alternativeName>
</protein>
<evidence type="ECO:0000313" key="14">
    <source>
        <dbReference type="Proteomes" id="UP000092461"/>
    </source>
</evidence>
<feature type="domain" description="Helicase ATP-binding" evidence="11">
    <location>
        <begin position="232"/>
        <end position="399"/>
    </location>
</feature>
<evidence type="ECO:0000259" key="11">
    <source>
        <dbReference type="PROSITE" id="PS51192"/>
    </source>
</evidence>
<organism evidence="13 14">
    <name type="scientific">Lutzomyia longipalpis</name>
    <name type="common">Sand fly</name>
    <dbReference type="NCBI Taxonomy" id="7200"/>
    <lineage>
        <taxon>Eukaryota</taxon>
        <taxon>Metazoa</taxon>
        <taxon>Ecdysozoa</taxon>
        <taxon>Arthropoda</taxon>
        <taxon>Hexapoda</taxon>
        <taxon>Insecta</taxon>
        <taxon>Pterygota</taxon>
        <taxon>Neoptera</taxon>
        <taxon>Endopterygota</taxon>
        <taxon>Diptera</taxon>
        <taxon>Nematocera</taxon>
        <taxon>Psychodoidea</taxon>
        <taxon>Psychodidae</taxon>
        <taxon>Lutzomyia</taxon>
        <taxon>Lutzomyia</taxon>
    </lineage>
</organism>
<dbReference type="EMBL" id="AJWK01014150">
    <property type="status" value="NOT_ANNOTATED_CDS"/>
    <property type="molecule type" value="Genomic_DNA"/>
</dbReference>
<evidence type="ECO:0000256" key="5">
    <source>
        <dbReference type="ARBA" id="ARBA00022801"/>
    </source>
</evidence>
<keyword evidence="7" id="KW-0131">Cell cycle</keyword>
<dbReference type="FunFam" id="3.40.50.10810:FF:000020">
    <property type="entry name" value="DNA repair and recombination protein RAD54B"/>
    <property type="match status" value="1"/>
</dbReference>
<dbReference type="InterPro" id="IPR001650">
    <property type="entry name" value="Helicase_C-like"/>
</dbReference>
<keyword evidence="3" id="KW-0132">Cell division</keyword>
<dbReference type="PROSITE" id="PS51194">
    <property type="entry name" value="HELICASE_CTER"/>
    <property type="match status" value="1"/>
</dbReference>
<keyword evidence="5" id="KW-0378">Hydrolase</keyword>
<name>A0A1B0GII3_LUTLO</name>
<dbReference type="InterPro" id="IPR027417">
    <property type="entry name" value="P-loop_NTPase"/>
</dbReference>
<keyword evidence="4" id="KW-0498">Mitosis</keyword>
<feature type="compositionally biased region" description="Polar residues" evidence="10">
    <location>
        <begin position="15"/>
        <end position="28"/>
    </location>
</feature>
<feature type="region of interest" description="Disordered" evidence="10">
    <location>
        <begin position="1"/>
        <end position="57"/>
    </location>
</feature>
<dbReference type="Pfam" id="PF00271">
    <property type="entry name" value="Helicase_C"/>
    <property type="match status" value="1"/>
</dbReference>
<dbReference type="PROSITE" id="PS51192">
    <property type="entry name" value="HELICASE_ATP_BIND_1"/>
    <property type="match status" value="1"/>
</dbReference>
<dbReference type="SMART" id="SM00490">
    <property type="entry name" value="HELICc"/>
    <property type="match status" value="1"/>
</dbReference>
<evidence type="ECO:0000256" key="7">
    <source>
        <dbReference type="ARBA" id="ARBA00023306"/>
    </source>
</evidence>
<dbReference type="PANTHER" id="PTHR45629:SF7">
    <property type="entry name" value="DNA EXCISION REPAIR PROTEIN ERCC-6-RELATED"/>
    <property type="match status" value="1"/>
</dbReference>
<dbReference type="InterPro" id="IPR038718">
    <property type="entry name" value="SNF2-like_sf"/>
</dbReference>
<sequence>MRRSSAPSVKRQLGTLPTHSGTNEASGSKQKKISERVSEGPLRDFHLQGQENDPDAPVPVQNAAVTAKYACLWNRPNTKKHKTWEGDGMVELTENSVYLRNSDGSIITSMPIPAKNITFEEGMRLTIGTKEVEIVERIDGESTERVEVAQKTRNPVKKIVQPVQPLSVRNIRKEEDLSGLVLPDPPEEHQVVFNRDGKPVNAVKVVESVAKHLRPHQKEGVVFLYEALMGFHQPEAEYHGAILADEMGLGKSLQVLATCFTLLRQGPYGRRSIARKILIVCPSSLIENWNREIEKWLSEERIFAFVVDGKHKVKDFSVSTCMPFIILSYEMVSTQLQHLQGQTFDVIVCDEGHRLKNSDTRTVQLLRQMDCRRRIILTGTPIQNDLHEFFCLVDFVQPELLGTYAEYRARYEGPIVKSQAPSASSTFRALGQEKVRELNEITEKIILRRTQGINREYLPEKEEVVAFCRPSEVQTFLQERLLEIYEEEADKSSALRVIQLLRKIYNHPALVATVEADEGTIVQKLQECLPPTELGSHDSGKLAVLEGFLEDLRPTGERCVIVSHSTKALNVLEGLCQHFSYPVCRLDGSTSTTERQKLVDKFNDPSSDTFVFLLSAKAGGTGLNLIGASRLVLFDADWNPATDLQAMSRIWRDGQTRKVIIYRLVTAGSIEERIFQRQISKNSLSGFVSDSRGDSVTFSDADLRDLFAVGTRWGALSHARCPRVLLQWRWEHPGAPQRGRIPPNERTNAMGTSHATN</sequence>
<dbReference type="CDD" id="cd18793">
    <property type="entry name" value="SF2_C_SNF"/>
    <property type="match status" value="1"/>
</dbReference>
<evidence type="ECO:0000256" key="9">
    <source>
        <dbReference type="ARBA" id="ARBA00029956"/>
    </source>
</evidence>
<dbReference type="GO" id="GO:0000724">
    <property type="term" value="P:double-strand break repair via homologous recombination"/>
    <property type="evidence" value="ECO:0007669"/>
    <property type="project" value="TreeGrafter"/>
</dbReference>
<dbReference type="SMART" id="SM00487">
    <property type="entry name" value="DEXDc"/>
    <property type="match status" value="1"/>
</dbReference>
<dbReference type="PANTHER" id="PTHR45629">
    <property type="entry name" value="SNF2/RAD54 FAMILY MEMBER"/>
    <property type="match status" value="1"/>
</dbReference>
<dbReference type="GO" id="GO:0007131">
    <property type="term" value="P:reciprocal meiotic recombination"/>
    <property type="evidence" value="ECO:0007669"/>
    <property type="project" value="TreeGrafter"/>
</dbReference>
<dbReference type="InterPro" id="IPR018838">
    <property type="entry name" value="ZGRF1-like_N"/>
</dbReference>
<keyword evidence="14" id="KW-1185">Reference proteome</keyword>
<feature type="compositionally biased region" description="Basic and acidic residues" evidence="10">
    <location>
        <begin position="32"/>
        <end position="46"/>
    </location>
</feature>
<dbReference type="InterPro" id="IPR014001">
    <property type="entry name" value="Helicase_ATP-bd"/>
</dbReference>
<dbReference type="Pfam" id="PF10382">
    <property type="entry name" value="ZGRF1-like_N"/>
    <property type="match status" value="1"/>
</dbReference>
<dbReference type="GO" id="GO:0051301">
    <property type="term" value="P:cell division"/>
    <property type="evidence" value="ECO:0007669"/>
    <property type="project" value="UniProtKB-KW"/>
</dbReference>
<reference evidence="13" key="1">
    <citation type="submission" date="2020-05" db="UniProtKB">
        <authorList>
            <consortium name="EnsemblMetazoa"/>
        </authorList>
    </citation>
    <scope>IDENTIFICATION</scope>
    <source>
        <strain evidence="13">Jacobina</strain>
    </source>
</reference>
<dbReference type="SUPFAM" id="SSF52540">
    <property type="entry name" value="P-loop containing nucleoside triphosphate hydrolases"/>
    <property type="match status" value="2"/>
</dbReference>
<proteinExistence type="predicted"/>
<accession>A0A1B0GII3</accession>
<dbReference type="InterPro" id="IPR050496">
    <property type="entry name" value="SNF2_RAD54_helicase_repair"/>
</dbReference>
<dbReference type="VEuPathDB" id="VectorBase:LLONM1_003912"/>
<comment type="subunit">
    <text evidence="1">Interacts (via N-terminus) with spn-A/Rad51.</text>
</comment>
<evidence type="ECO:0000313" key="13">
    <source>
        <dbReference type="EnsemblMetazoa" id="LLOJ004533-PA"/>
    </source>
</evidence>
<feature type="domain" description="Helicase C-terminal" evidence="12">
    <location>
        <begin position="544"/>
        <end position="704"/>
    </location>
</feature>
<dbReference type="EnsemblMetazoa" id="LLOJ004533-RA">
    <property type="protein sequence ID" value="LLOJ004533-PA"/>
    <property type="gene ID" value="LLOJ004533"/>
</dbReference>
<keyword evidence="6" id="KW-0469">Meiosis</keyword>
<dbReference type="Pfam" id="PF00176">
    <property type="entry name" value="SNF2-rel_dom"/>
    <property type="match status" value="1"/>
</dbReference>
<dbReference type="VEuPathDB" id="VectorBase:LLOJ004533"/>
<evidence type="ECO:0000256" key="10">
    <source>
        <dbReference type="SAM" id="MobiDB-lite"/>
    </source>
</evidence>
<evidence type="ECO:0000256" key="4">
    <source>
        <dbReference type="ARBA" id="ARBA00022776"/>
    </source>
</evidence>